<protein>
    <recommendedName>
        <fullName evidence="4">Neuropeptide</fullName>
    </recommendedName>
</protein>
<keyword evidence="1" id="KW-0732">Signal</keyword>
<sequence length="476" mass="54886">MGVLWLLSMTIICHTTQRITAWPGGNQSSTSTSKPVFENHTINTLEELPLRKSIVNSSEENMREKRGTISNENTIESDLEKRDQKYKFSSWGGKRNHIPEEKRAKFSSWGGKRSYELGSNEIDEDIQEEKRARFSSWGGKRSDNDAEKRARFSSWAGKRNLNEISEDKRSKFNSWAGKRMDLEGDKRAKFSSWAGKRARFNSWAGKRSDNVFYDEKRVPFNSWAGKRNYLEPENEYETAEDKRAKFSSWAGKRSYFQPNTDEDEISEVKREKFSSWAGKRAPDYVGIPWNSPDNKLRYYSNAGGEQGSENIMKLWQDLMSRKRARFSSWAGKRSDETVSDNESLIRFLKPEAEEKRAKFSSWAGKRDDIDTNKVGSWGGNQGNESVGDLNNGREYPSMIVKRSAYSWNSPSIAYKRKPIFSSWGGKRSDDSHTIQARSLPMQRVLFNGVKDRSWGSLLRPIRRGPDFYAWGGKRST</sequence>
<proteinExistence type="predicted"/>
<dbReference type="Proteomes" id="UP001152798">
    <property type="component" value="Chromosome 1"/>
</dbReference>
<reference evidence="2" key="1">
    <citation type="submission" date="2022-01" db="EMBL/GenBank/DDBJ databases">
        <authorList>
            <person name="King R."/>
        </authorList>
    </citation>
    <scope>NUCLEOTIDE SEQUENCE</scope>
</reference>
<keyword evidence="3" id="KW-1185">Reference proteome</keyword>
<name>A0A9P0EAV6_NEZVI</name>
<feature type="chain" id="PRO_5040350554" description="Neuropeptide" evidence="1">
    <location>
        <begin position="22"/>
        <end position="476"/>
    </location>
</feature>
<evidence type="ECO:0000256" key="1">
    <source>
        <dbReference type="SAM" id="SignalP"/>
    </source>
</evidence>
<accession>A0A9P0EAV6</accession>
<feature type="signal peptide" evidence="1">
    <location>
        <begin position="1"/>
        <end position="21"/>
    </location>
</feature>
<evidence type="ECO:0008006" key="4">
    <source>
        <dbReference type="Google" id="ProtNLM"/>
    </source>
</evidence>
<dbReference type="AlphaFoldDB" id="A0A9P0EAV6"/>
<organism evidence="2 3">
    <name type="scientific">Nezara viridula</name>
    <name type="common">Southern green stink bug</name>
    <name type="synonym">Cimex viridulus</name>
    <dbReference type="NCBI Taxonomy" id="85310"/>
    <lineage>
        <taxon>Eukaryota</taxon>
        <taxon>Metazoa</taxon>
        <taxon>Ecdysozoa</taxon>
        <taxon>Arthropoda</taxon>
        <taxon>Hexapoda</taxon>
        <taxon>Insecta</taxon>
        <taxon>Pterygota</taxon>
        <taxon>Neoptera</taxon>
        <taxon>Paraneoptera</taxon>
        <taxon>Hemiptera</taxon>
        <taxon>Heteroptera</taxon>
        <taxon>Panheteroptera</taxon>
        <taxon>Pentatomomorpha</taxon>
        <taxon>Pentatomoidea</taxon>
        <taxon>Pentatomidae</taxon>
        <taxon>Pentatominae</taxon>
        <taxon>Nezara</taxon>
    </lineage>
</organism>
<dbReference type="EMBL" id="OV725077">
    <property type="protein sequence ID" value="CAH1390531.1"/>
    <property type="molecule type" value="Genomic_DNA"/>
</dbReference>
<evidence type="ECO:0000313" key="2">
    <source>
        <dbReference type="EMBL" id="CAH1390531.1"/>
    </source>
</evidence>
<dbReference type="OrthoDB" id="6066929at2759"/>
<gene>
    <name evidence="2" type="ORF">NEZAVI_LOCUS1726</name>
</gene>
<evidence type="ECO:0000313" key="3">
    <source>
        <dbReference type="Proteomes" id="UP001152798"/>
    </source>
</evidence>